<keyword evidence="2" id="KW-1185">Reference proteome</keyword>
<reference evidence="1 2" key="1">
    <citation type="submission" date="2024-08" db="EMBL/GenBank/DDBJ databases">
        <title>Genome mining of Saccharopolyspora cebuensis PGLac3 from Nigerian medicinal plant.</title>
        <authorList>
            <person name="Ezeobiora C.E."/>
            <person name="Igbokwe N.H."/>
            <person name="Amin D.H."/>
            <person name="Mendie U.E."/>
        </authorList>
    </citation>
    <scope>NUCLEOTIDE SEQUENCE [LARGE SCALE GENOMIC DNA]</scope>
    <source>
        <strain evidence="1 2">PGLac3</strain>
    </source>
</reference>
<sequence>MTPHDLPGRLRPIVGIDIDEAAGSMEPIHRGPSWPVSPALSCSVGWEWELGR</sequence>
<name>A0ABV4CNN6_9PSEU</name>
<accession>A0ABV4CNN6</accession>
<dbReference type="Proteomes" id="UP001564626">
    <property type="component" value="Unassembled WGS sequence"/>
</dbReference>
<evidence type="ECO:0000313" key="1">
    <source>
        <dbReference type="EMBL" id="MEY8042707.1"/>
    </source>
</evidence>
<protein>
    <submittedName>
        <fullName evidence="1">Uncharacterized protein</fullName>
    </submittedName>
</protein>
<dbReference type="RefSeq" id="WP_345357333.1">
    <property type="nucleotide sequence ID" value="NZ_BAABII010000003.1"/>
</dbReference>
<dbReference type="EMBL" id="JBGEHV010000063">
    <property type="protein sequence ID" value="MEY8042707.1"/>
    <property type="molecule type" value="Genomic_DNA"/>
</dbReference>
<proteinExistence type="predicted"/>
<comment type="caution">
    <text evidence="1">The sequence shown here is derived from an EMBL/GenBank/DDBJ whole genome shotgun (WGS) entry which is preliminary data.</text>
</comment>
<organism evidence="1 2">
    <name type="scientific">Saccharopolyspora cebuensis</name>
    <dbReference type="NCBI Taxonomy" id="418759"/>
    <lineage>
        <taxon>Bacteria</taxon>
        <taxon>Bacillati</taxon>
        <taxon>Actinomycetota</taxon>
        <taxon>Actinomycetes</taxon>
        <taxon>Pseudonocardiales</taxon>
        <taxon>Pseudonocardiaceae</taxon>
        <taxon>Saccharopolyspora</taxon>
    </lineage>
</organism>
<evidence type="ECO:0000313" key="2">
    <source>
        <dbReference type="Proteomes" id="UP001564626"/>
    </source>
</evidence>
<gene>
    <name evidence="1" type="ORF">AB8O55_25145</name>
</gene>